<proteinExistence type="predicted"/>
<evidence type="ECO:0000313" key="3">
    <source>
        <dbReference type="Proteomes" id="UP001158067"/>
    </source>
</evidence>
<dbReference type="PROSITE" id="PS51257">
    <property type="entry name" value="PROKAR_LIPOPROTEIN"/>
    <property type="match status" value="1"/>
</dbReference>
<organism evidence="2 3">
    <name type="scientific">Neorhodopirellula lusitana</name>
    <dbReference type="NCBI Taxonomy" id="445327"/>
    <lineage>
        <taxon>Bacteria</taxon>
        <taxon>Pseudomonadati</taxon>
        <taxon>Planctomycetota</taxon>
        <taxon>Planctomycetia</taxon>
        <taxon>Pirellulales</taxon>
        <taxon>Pirellulaceae</taxon>
        <taxon>Neorhodopirellula</taxon>
    </lineage>
</organism>
<evidence type="ECO:0000313" key="2">
    <source>
        <dbReference type="EMBL" id="SMP77409.1"/>
    </source>
</evidence>
<evidence type="ECO:0000256" key="1">
    <source>
        <dbReference type="SAM" id="MobiDB-lite"/>
    </source>
</evidence>
<dbReference type="Proteomes" id="UP001158067">
    <property type="component" value="Unassembled WGS sequence"/>
</dbReference>
<reference evidence="2 3" key="1">
    <citation type="submission" date="2017-05" db="EMBL/GenBank/DDBJ databases">
        <authorList>
            <person name="Varghese N."/>
            <person name="Submissions S."/>
        </authorList>
    </citation>
    <scope>NUCLEOTIDE SEQUENCE [LARGE SCALE GENOMIC DNA]</scope>
    <source>
        <strain evidence="2 3">DSM 25457</strain>
    </source>
</reference>
<keyword evidence="3" id="KW-1185">Reference proteome</keyword>
<accession>A0ABY1QPP6</accession>
<feature type="compositionally biased region" description="Low complexity" evidence="1">
    <location>
        <begin position="28"/>
        <end position="44"/>
    </location>
</feature>
<feature type="compositionally biased region" description="Polar residues" evidence="1">
    <location>
        <begin position="68"/>
        <end position="84"/>
    </location>
</feature>
<gene>
    <name evidence="2" type="ORF">SAMN06265222_12328</name>
</gene>
<dbReference type="EMBL" id="FXUG01000023">
    <property type="protein sequence ID" value="SMP77409.1"/>
    <property type="molecule type" value="Genomic_DNA"/>
</dbReference>
<sequence>MDRLASIKYFCLSNALLFAITGCGGGTTAEPAPTTSPATAENAAQATSQAPTKELTGGMTLPDEVPIQPSSVPADSETPGSTKGMQLPDDLSP</sequence>
<comment type="caution">
    <text evidence="2">The sequence shown here is derived from an EMBL/GenBank/DDBJ whole genome shotgun (WGS) entry which is preliminary data.</text>
</comment>
<name>A0ABY1QPP6_9BACT</name>
<feature type="region of interest" description="Disordered" evidence="1">
    <location>
        <begin position="23"/>
        <end position="93"/>
    </location>
</feature>
<protein>
    <recommendedName>
        <fullName evidence="4">Secreted protein</fullName>
    </recommendedName>
</protein>
<dbReference type="RefSeq" id="WP_283435369.1">
    <property type="nucleotide sequence ID" value="NZ_FXUG01000023.1"/>
</dbReference>
<evidence type="ECO:0008006" key="4">
    <source>
        <dbReference type="Google" id="ProtNLM"/>
    </source>
</evidence>